<dbReference type="EMBL" id="WUMU01000012">
    <property type="protein sequence ID" value="MXN18443.1"/>
    <property type="molecule type" value="Genomic_DNA"/>
</dbReference>
<dbReference type="SUPFAM" id="SSF55729">
    <property type="entry name" value="Acyl-CoA N-acyltransferases (Nat)"/>
    <property type="match status" value="1"/>
</dbReference>
<evidence type="ECO:0000313" key="5">
    <source>
        <dbReference type="Proteomes" id="UP000477911"/>
    </source>
</evidence>
<keyword evidence="2" id="KW-0012">Acyltransferase</keyword>
<keyword evidence="1 4" id="KW-0808">Transferase</keyword>
<protein>
    <submittedName>
        <fullName evidence="4">GNAT family N-acetyltransferase</fullName>
    </submittedName>
</protein>
<reference evidence="4 5" key="1">
    <citation type="submission" date="2019-12" db="EMBL/GenBank/DDBJ databases">
        <authorList>
            <person name="Li M."/>
        </authorList>
    </citation>
    <scope>NUCLEOTIDE SEQUENCE [LARGE SCALE GENOMIC DNA]</scope>
    <source>
        <strain evidence="4 5">GBMRC 2024</strain>
    </source>
</reference>
<evidence type="ECO:0000256" key="2">
    <source>
        <dbReference type="ARBA" id="ARBA00023315"/>
    </source>
</evidence>
<feature type="domain" description="N-acetyltransferase" evidence="3">
    <location>
        <begin position="1"/>
        <end position="152"/>
    </location>
</feature>
<dbReference type="Pfam" id="PF00583">
    <property type="entry name" value="Acetyltransf_1"/>
    <property type="match status" value="1"/>
</dbReference>
<sequence>MTPLRLGPTSPDIPRVLDLLRRAFAGMEGRIDPPSSLARMQSEDLARAAETAELWILPGPLACMILTPRPDHLYLGKLAVDASARGRGLARWMIAHAATRAAALDLPALRLQTRIELTENHATFTRLGFTEIARTAHPGYDRPTSLTFERRI</sequence>
<comment type="caution">
    <text evidence="4">The sequence shown here is derived from an EMBL/GenBank/DDBJ whole genome shotgun (WGS) entry which is preliminary data.</text>
</comment>
<dbReference type="Proteomes" id="UP000477911">
    <property type="component" value="Unassembled WGS sequence"/>
</dbReference>
<keyword evidence="5" id="KW-1185">Reference proteome</keyword>
<proteinExistence type="predicted"/>
<dbReference type="AlphaFoldDB" id="A0A6L7G700"/>
<dbReference type="InterPro" id="IPR016181">
    <property type="entry name" value="Acyl_CoA_acyltransferase"/>
</dbReference>
<dbReference type="InterPro" id="IPR000182">
    <property type="entry name" value="GNAT_dom"/>
</dbReference>
<gene>
    <name evidence="4" type="ORF">GR170_11405</name>
</gene>
<dbReference type="Gene3D" id="3.40.630.30">
    <property type="match status" value="1"/>
</dbReference>
<evidence type="ECO:0000259" key="3">
    <source>
        <dbReference type="PROSITE" id="PS51186"/>
    </source>
</evidence>
<evidence type="ECO:0000313" key="4">
    <source>
        <dbReference type="EMBL" id="MXN18443.1"/>
    </source>
</evidence>
<accession>A0A6L7G700</accession>
<dbReference type="InterPro" id="IPR050832">
    <property type="entry name" value="Bact_Acetyltransf"/>
</dbReference>
<dbReference type="RefSeq" id="WP_160894572.1">
    <property type="nucleotide sequence ID" value="NZ_WUMU01000012.1"/>
</dbReference>
<dbReference type="CDD" id="cd04301">
    <property type="entry name" value="NAT_SF"/>
    <property type="match status" value="1"/>
</dbReference>
<dbReference type="GO" id="GO:0016747">
    <property type="term" value="F:acyltransferase activity, transferring groups other than amino-acyl groups"/>
    <property type="evidence" value="ECO:0007669"/>
    <property type="project" value="InterPro"/>
</dbReference>
<dbReference type="PANTHER" id="PTHR43877">
    <property type="entry name" value="AMINOALKYLPHOSPHONATE N-ACETYLTRANSFERASE-RELATED-RELATED"/>
    <property type="match status" value="1"/>
</dbReference>
<evidence type="ECO:0000256" key="1">
    <source>
        <dbReference type="ARBA" id="ARBA00022679"/>
    </source>
</evidence>
<name>A0A6L7G700_9RHOB</name>
<organism evidence="4 5">
    <name type="scientific">Pseudooceanicola albus</name>
    <dbReference type="NCBI Taxonomy" id="2692189"/>
    <lineage>
        <taxon>Bacteria</taxon>
        <taxon>Pseudomonadati</taxon>
        <taxon>Pseudomonadota</taxon>
        <taxon>Alphaproteobacteria</taxon>
        <taxon>Rhodobacterales</taxon>
        <taxon>Paracoccaceae</taxon>
        <taxon>Pseudooceanicola</taxon>
    </lineage>
</organism>
<dbReference type="PANTHER" id="PTHR43877:SF2">
    <property type="entry name" value="AMINOALKYLPHOSPHONATE N-ACETYLTRANSFERASE-RELATED"/>
    <property type="match status" value="1"/>
</dbReference>
<dbReference type="PROSITE" id="PS51186">
    <property type="entry name" value="GNAT"/>
    <property type="match status" value="1"/>
</dbReference>